<feature type="transmembrane region" description="Helical" evidence="1">
    <location>
        <begin position="146"/>
        <end position="165"/>
    </location>
</feature>
<evidence type="ECO:0008006" key="4">
    <source>
        <dbReference type="Google" id="ProtNLM"/>
    </source>
</evidence>
<gene>
    <name evidence="2" type="ORF">THS5294_03538</name>
</gene>
<organism evidence="2 3">
    <name type="scientific">Thalassobacter stenotrophicus</name>
    <dbReference type="NCBI Taxonomy" id="266809"/>
    <lineage>
        <taxon>Bacteria</taxon>
        <taxon>Pseudomonadati</taxon>
        <taxon>Pseudomonadota</taxon>
        <taxon>Alphaproteobacteria</taxon>
        <taxon>Rhodobacterales</taxon>
        <taxon>Roseobacteraceae</taxon>
        <taxon>Thalassobacter</taxon>
    </lineage>
</organism>
<dbReference type="AlphaFoldDB" id="A0A0P1F3I5"/>
<keyword evidence="1" id="KW-0472">Membrane</keyword>
<protein>
    <recommendedName>
        <fullName evidence="4">DUF1523 domain-containing protein</fullName>
    </recommendedName>
</protein>
<evidence type="ECO:0000313" key="3">
    <source>
        <dbReference type="Proteomes" id="UP000051298"/>
    </source>
</evidence>
<evidence type="ECO:0000313" key="2">
    <source>
        <dbReference type="EMBL" id="CUH62224.1"/>
    </source>
</evidence>
<dbReference type="Proteomes" id="UP000051298">
    <property type="component" value="Unassembled WGS sequence"/>
</dbReference>
<accession>A0A0P1F3I5</accession>
<sequence length="182" mass="20220">MIKWILWGLFAAILGSCLHYTLPQRDIVIVTGTEIIRQDVSGLNSWFYAGADSGNASTVNRDLRLINTTDADGTTRVYRNEDTGVGWPPYFKFDSADLQADAQAVISTRAEPQWVAVRHYGWRSTLISIYPNATSLKPVAGPDVTLIPWFNIIVLVGLLALIRAVQVRVARWWGRKFGDAAA</sequence>
<dbReference type="Pfam" id="PF07509">
    <property type="entry name" value="DUF1523"/>
    <property type="match status" value="1"/>
</dbReference>
<name>A0A0P1F3I5_9RHOB</name>
<keyword evidence="1" id="KW-0812">Transmembrane</keyword>
<dbReference type="PROSITE" id="PS51257">
    <property type="entry name" value="PROKAR_LIPOPROTEIN"/>
    <property type="match status" value="1"/>
</dbReference>
<dbReference type="EMBL" id="CYRX01000033">
    <property type="protein sequence ID" value="CUH62224.1"/>
    <property type="molecule type" value="Genomic_DNA"/>
</dbReference>
<proteinExistence type="predicted"/>
<dbReference type="InterPro" id="IPR011088">
    <property type="entry name" value="Phage_phiNM3_A0EWY4"/>
</dbReference>
<keyword evidence="1" id="KW-1133">Transmembrane helix</keyword>
<evidence type="ECO:0000256" key="1">
    <source>
        <dbReference type="SAM" id="Phobius"/>
    </source>
</evidence>
<reference evidence="2 3" key="1">
    <citation type="submission" date="2015-09" db="EMBL/GenBank/DDBJ databases">
        <authorList>
            <consortium name="Swine Surveillance"/>
        </authorList>
    </citation>
    <scope>NUCLEOTIDE SEQUENCE [LARGE SCALE GENOMIC DNA]</scope>
    <source>
        <strain evidence="2 3">CECT 5294</strain>
    </source>
</reference>
<dbReference type="RefSeq" id="WP_058124711.1">
    <property type="nucleotide sequence ID" value="NZ_CYRX01000033.1"/>
</dbReference>